<keyword evidence="1" id="KW-0812">Transmembrane</keyword>
<reference evidence="2 3" key="1">
    <citation type="journal article" date="2024" name="Microbiology">
        <title>Methylomarinum rosea sp. nov., a novel halophilic methanotrophic bacterium from the hypersaline Lake Elton.</title>
        <authorList>
            <person name="Suleimanov R.Z."/>
            <person name="Oshkin I.Y."/>
            <person name="Danilova O.V."/>
            <person name="Suzina N.E."/>
            <person name="Dedysh S.N."/>
        </authorList>
    </citation>
    <scope>NUCLEOTIDE SEQUENCE [LARGE SCALE GENOMIC DNA]</scope>
    <source>
        <strain evidence="2 3">Ch1-1</strain>
    </source>
</reference>
<keyword evidence="1" id="KW-0472">Membrane</keyword>
<organism evidence="2 3">
    <name type="scientific">Methylomarinum roseum</name>
    <dbReference type="NCBI Taxonomy" id="3067653"/>
    <lineage>
        <taxon>Bacteria</taxon>
        <taxon>Pseudomonadati</taxon>
        <taxon>Pseudomonadota</taxon>
        <taxon>Gammaproteobacteria</taxon>
        <taxon>Methylococcales</taxon>
        <taxon>Methylococcaceae</taxon>
        <taxon>Methylomarinum</taxon>
    </lineage>
</organism>
<feature type="transmembrane region" description="Helical" evidence="1">
    <location>
        <begin position="12"/>
        <end position="32"/>
    </location>
</feature>
<feature type="transmembrane region" description="Helical" evidence="1">
    <location>
        <begin position="119"/>
        <end position="140"/>
    </location>
</feature>
<dbReference type="RefSeq" id="WP_349432518.1">
    <property type="nucleotide sequence ID" value="NZ_CP157743.1"/>
</dbReference>
<proteinExistence type="predicted"/>
<dbReference type="Proteomes" id="UP001225378">
    <property type="component" value="Chromosome"/>
</dbReference>
<keyword evidence="3" id="KW-1185">Reference proteome</keyword>
<name>A0AAU7NYC0_9GAMM</name>
<dbReference type="KEGG" id="mech:Q9L42_007675"/>
<evidence type="ECO:0000313" key="2">
    <source>
        <dbReference type="EMBL" id="XBS21994.1"/>
    </source>
</evidence>
<evidence type="ECO:0000313" key="3">
    <source>
        <dbReference type="Proteomes" id="UP001225378"/>
    </source>
</evidence>
<dbReference type="AlphaFoldDB" id="A0AAU7NYC0"/>
<evidence type="ECO:0000256" key="1">
    <source>
        <dbReference type="SAM" id="Phobius"/>
    </source>
</evidence>
<sequence length="171" mass="18643">MTFQSHHKLSETISGFILVAMLFNMLTGYGALTSFVLCIGHHGHVAVERAGHEHGDDWSFAPKNQTSVFLATTLSTQEKTSPPVHHDSFERHSAGSIEPCLDVPIGQGEQTRDSMLESILQYLIAIGYALYAIVLCLIVSGQSTPSLRARIVETNPISSTPALRRSTVLLI</sequence>
<protein>
    <submittedName>
        <fullName evidence="2">Uncharacterized protein</fullName>
    </submittedName>
</protein>
<accession>A0AAU7NYC0</accession>
<keyword evidence="1" id="KW-1133">Transmembrane helix</keyword>
<dbReference type="EMBL" id="CP157743">
    <property type="protein sequence ID" value="XBS21994.1"/>
    <property type="molecule type" value="Genomic_DNA"/>
</dbReference>
<gene>
    <name evidence="2" type="ORF">Q9L42_007675</name>
</gene>